<dbReference type="NCBIfam" id="TIGR00589">
    <property type="entry name" value="ogt"/>
    <property type="match status" value="1"/>
</dbReference>
<dbReference type="InterPro" id="IPR001497">
    <property type="entry name" value="MethylDNA_cys_MeTrfase_AS"/>
</dbReference>
<dbReference type="InterPro" id="IPR014048">
    <property type="entry name" value="MethylDNA_cys_MeTrfase_DNA-bd"/>
</dbReference>
<evidence type="ECO:0000313" key="9">
    <source>
        <dbReference type="Proteomes" id="UP000611708"/>
    </source>
</evidence>
<feature type="domain" description="Methylated-DNA-[protein]-cysteine S-methyltransferase DNA binding" evidence="7">
    <location>
        <begin position="94"/>
        <end position="174"/>
    </location>
</feature>
<keyword evidence="2" id="KW-0489">Methyltransferase</keyword>
<proteinExistence type="predicted"/>
<protein>
    <submittedName>
        <fullName evidence="8">Methylated-DNA--[protein]-cysteine S-methyltransferase</fullName>
    </submittedName>
</protein>
<evidence type="ECO:0000256" key="2">
    <source>
        <dbReference type="ARBA" id="ARBA00022603"/>
    </source>
</evidence>
<dbReference type="Gene3D" id="1.10.10.10">
    <property type="entry name" value="Winged helix-like DNA-binding domain superfamily/Winged helix DNA-binding domain"/>
    <property type="match status" value="1"/>
</dbReference>
<organism evidence="8 9">
    <name type="scientific">Microvirga terrestris</name>
    <dbReference type="NCBI Taxonomy" id="2791024"/>
    <lineage>
        <taxon>Bacteria</taxon>
        <taxon>Pseudomonadati</taxon>
        <taxon>Pseudomonadota</taxon>
        <taxon>Alphaproteobacteria</taxon>
        <taxon>Hyphomicrobiales</taxon>
        <taxon>Methylobacteriaceae</taxon>
        <taxon>Microvirga</taxon>
    </lineage>
</organism>
<dbReference type="CDD" id="cd06445">
    <property type="entry name" value="ATase"/>
    <property type="match status" value="1"/>
</dbReference>
<evidence type="ECO:0000313" key="8">
    <source>
        <dbReference type="EMBL" id="MBF9195468.1"/>
    </source>
</evidence>
<keyword evidence="9" id="KW-1185">Reference proteome</keyword>
<dbReference type="RefSeq" id="WP_196262850.1">
    <property type="nucleotide sequence ID" value="NZ_JADQDN010000002.1"/>
</dbReference>
<keyword evidence="5" id="KW-0234">DNA repair</keyword>
<dbReference type="PANTHER" id="PTHR10815:SF5">
    <property type="entry name" value="METHYLATED-DNA--PROTEIN-CYSTEINE METHYLTRANSFERASE"/>
    <property type="match status" value="1"/>
</dbReference>
<dbReference type="PANTHER" id="PTHR10815">
    <property type="entry name" value="METHYLATED-DNA--PROTEIN-CYSTEINE METHYLTRANSFERASE"/>
    <property type="match status" value="1"/>
</dbReference>
<dbReference type="InterPro" id="IPR036388">
    <property type="entry name" value="WH-like_DNA-bd_sf"/>
</dbReference>
<dbReference type="Proteomes" id="UP000611708">
    <property type="component" value="Unassembled WGS sequence"/>
</dbReference>
<accession>A0ABS0HPR1</accession>
<evidence type="ECO:0000256" key="4">
    <source>
        <dbReference type="ARBA" id="ARBA00022763"/>
    </source>
</evidence>
<sequence>MQDHPSNHAAFYTLFESSIGPCGLAWNERGVIGFQLPEDDASTTRRRIANRFPGIREAPPPPDIQCIIADVTALLQGEARDLSAVPLDMAEVSEFDRRVYELARSIPPGRVLTYGEVASRLGINNARAIGQSLGRNPFAVIVPCHRVVAADGKLGGFSANGGPTTKLRLLSIEGARRDENPTLFDLIS</sequence>
<evidence type="ECO:0000256" key="6">
    <source>
        <dbReference type="ARBA" id="ARBA00049348"/>
    </source>
</evidence>
<evidence type="ECO:0000256" key="5">
    <source>
        <dbReference type="ARBA" id="ARBA00023204"/>
    </source>
</evidence>
<dbReference type="Gene3D" id="3.30.160.70">
    <property type="entry name" value="Methylated DNA-protein cysteine methyltransferase domain"/>
    <property type="match status" value="1"/>
</dbReference>
<keyword evidence="3" id="KW-0808">Transferase</keyword>
<comment type="caution">
    <text evidence="8">The sequence shown here is derived from an EMBL/GenBank/DDBJ whole genome shotgun (WGS) entry which is preliminary data.</text>
</comment>
<dbReference type="SUPFAM" id="SSF46767">
    <property type="entry name" value="Methylated DNA-protein cysteine methyltransferase, C-terminal domain"/>
    <property type="match status" value="1"/>
</dbReference>
<evidence type="ECO:0000256" key="3">
    <source>
        <dbReference type="ARBA" id="ARBA00022679"/>
    </source>
</evidence>
<comment type="catalytic activity">
    <reaction evidence="1">
        <text>a 4-O-methyl-thymidine in DNA + L-cysteinyl-[protein] = a thymidine in DNA + S-methyl-L-cysteinyl-[protein]</text>
        <dbReference type="Rhea" id="RHEA:53428"/>
        <dbReference type="Rhea" id="RHEA-COMP:10131"/>
        <dbReference type="Rhea" id="RHEA-COMP:10132"/>
        <dbReference type="Rhea" id="RHEA-COMP:13555"/>
        <dbReference type="Rhea" id="RHEA-COMP:13556"/>
        <dbReference type="ChEBI" id="CHEBI:29950"/>
        <dbReference type="ChEBI" id="CHEBI:82612"/>
        <dbReference type="ChEBI" id="CHEBI:137386"/>
        <dbReference type="ChEBI" id="CHEBI:137387"/>
        <dbReference type="EC" id="2.1.1.63"/>
    </reaction>
</comment>
<dbReference type="InterPro" id="IPR036631">
    <property type="entry name" value="MGMT_N_sf"/>
</dbReference>
<reference evidence="8 9" key="1">
    <citation type="submission" date="2020-11" db="EMBL/GenBank/DDBJ databases">
        <authorList>
            <person name="Kim M.K."/>
        </authorList>
    </citation>
    <scope>NUCLEOTIDE SEQUENCE [LARGE SCALE GENOMIC DNA]</scope>
    <source>
        <strain evidence="8 9">BT290</strain>
    </source>
</reference>
<dbReference type="SUPFAM" id="SSF53155">
    <property type="entry name" value="Methylated DNA-protein cysteine methyltransferase domain"/>
    <property type="match status" value="1"/>
</dbReference>
<dbReference type="InterPro" id="IPR036217">
    <property type="entry name" value="MethylDNA_cys_MeTrfase_DNAb"/>
</dbReference>
<dbReference type="PROSITE" id="PS00374">
    <property type="entry name" value="MGMT"/>
    <property type="match status" value="1"/>
</dbReference>
<comment type="catalytic activity">
    <reaction evidence="6">
        <text>a 6-O-methyl-2'-deoxyguanosine in DNA + L-cysteinyl-[protein] = S-methyl-L-cysteinyl-[protein] + a 2'-deoxyguanosine in DNA</text>
        <dbReference type="Rhea" id="RHEA:24000"/>
        <dbReference type="Rhea" id="RHEA-COMP:10131"/>
        <dbReference type="Rhea" id="RHEA-COMP:10132"/>
        <dbReference type="Rhea" id="RHEA-COMP:11367"/>
        <dbReference type="Rhea" id="RHEA-COMP:11368"/>
        <dbReference type="ChEBI" id="CHEBI:29950"/>
        <dbReference type="ChEBI" id="CHEBI:82612"/>
        <dbReference type="ChEBI" id="CHEBI:85445"/>
        <dbReference type="ChEBI" id="CHEBI:85448"/>
        <dbReference type="EC" id="2.1.1.63"/>
    </reaction>
</comment>
<dbReference type="Pfam" id="PF01035">
    <property type="entry name" value="DNA_binding_1"/>
    <property type="match status" value="1"/>
</dbReference>
<keyword evidence="4" id="KW-0227">DNA damage</keyword>
<name>A0ABS0HPR1_9HYPH</name>
<gene>
    <name evidence="8" type="ORF">I2H36_05435</name>
</gene>
<evidence type="ECO:0000256" key="1">
    <source>
        <dbReference type="ARBA" id="ARBA00001286"/>
    </source>
</evidence>
<evidence type="ECO:0000259" key="7">
    <source>
        <dbReference type="Pfam" id="PF01035"/>
    </source>
</evidence>
<dbReference type="EMBL" id="JADQDN010000002">
    <property type="protein sequence ID" value="MBF9195468.1"/>
    <property type="molecule type" value="Genomic_DNA"/>
</dbReference>